<protein>
    <submittedName>
        <fullName evidence="2">GCN5-related N-acetyltransferase</fullName>
    </submittedName>
</protein>
<dbReference type="InterPro" id="IPR000182">
    <property type="entry name" value="GNAT_dom"/>
</dbReference>
<dbReference type="AlphaFoldDB" id="D3Q5I4"/>
<dbReference type="SUPFAM" id="SSF55729">
    <property type="entry name" value="Acyl-CoA N-acyltransferases (Nat)"/>
    <property type="match status" value="1"/>
</dbReference>
<evidence type="ECO:0000313" key="2">
    <source>
        <dbReference type="EMBL" id="ADD46044.1"/>
    </source>
</evidence>
<dbReference type="PROSITE" id="PS51186">
    <property type="entry name" value="GNAT"/>
    <property type="match status" value="1"/>
</dbReference>
<dbReference type="KEGG" id="sna:Snas_6428"/>
<evidence type="ECO:0000259" key="1">
    <source>
        <dbReference type="PROSITE" id="PS51186"/>
    </source>
</evidence>
<proteinExistence type="predicted"/>
<organism evidence="2 3">
    <name type="scientific">Stackebrandtia nassauensis (strain DSM 44728 / CIP 108903 / NRRL B-16338 / NBRC 102104 / LLR-40K-21)</name>
    <dbReference type="NCBI Taxonomy" id="446470"/>
    <lineage>
        <taxon>Bacteria</taxon>
        <taxon>Bacillati</taxon>
        <taxon>Actinomycetota</taxon>
        <taxon>Actinomycetes</taxon>
        <taxon>Glycomycetales</taxon>
        <taxon>Glycomycetaceae</taxon>
        <taxon>Stackebrandtia</taxon>
    </lineage>
</organism>
<dbReference type="Gene3D" id="3.40.630.30">
    <property type="match status" value="1"/>
</dbReference>
<dbReference type="Proteomes" id="UP000000844">
    <property type="component" value="Chromosome"/>
</dbReference>
<dbReference type="HOGENOM" id="CLU_067049_1_1_11"/>
<feature type="domain" description="N-acetyltransferase" evidence="1">
    <location>
        <begin position="23"/>
        <end position="178"/>
    </location>
</feature>
<name>D3Q5I4_STANL</name>
<sequence>MSRRMGSLTLDTLDDLPRQCRGCVFWEVAPECTGAQVRGACDDPALDKEAWVSATLLEWGSCGRIAYVDGMPAGFITYADPRYVPRAAEFPSGPASADAALLMTAHVTPAYAEIGLGRLLVQAAAHDLAKRGITALEAFGDTRGETGACVAPAEFFRAVGFKTVRAHPHYPRLRLDLRRLPGWGTGAGAIEHEVERWLASVTPA</sequence>
<dbReference type="InterPro" id="IPR016181">
    <property type="entry name" value="Acyl_CoA_acyltransferase"/>
</dbReference>
<accession>D3Q5I4</accession>
<keyword evidence="3" id="KW-1185">Reference proteome</keyword>
<dbReference type="GO" id="GO:0016747">
    <property type="term" value="F:acyltransferase activity, transferring groups other than amino-acyl groups"/>
    <property type="evidence" value="ECO:0007669"/>
    <property type="project" value="InterPro"/>
</dbReference>
<dbReference type="Pfam" id="PF00583">
    <property type="entry name" value="Acetyltransf_1"/>
    <property type="match status" value="1"/>
</dbReference>
<dbReference type="EMBL" id="CP001778">
    <property type="protein sequence ID" value="ADD46044.1"/>
    <property type="molecule type" value="Genomic_DNA"/>
</dbReference>
<reference evidence="2 3" key="1">
    <citation type="journal article" date="2009" name="Stand. Genomic Sci.">
        <title>Complete genome sequence of Stackebrandtia nassauensis type strain (LLR-40K-21).</title>
        <authorList>
            <person name="Munk C."/>
            <person name="Lapidus A."/>
            <person name="Copeland A."/>
            <person name="Jando M."/>
            <person name="Mayilraj S."/>
            <person name="Glavina Del Rio T."/>
            <person name="Nolan M."/>
            <person name="Chen F."/>
            <person name="Lucas S."/>
            <person name="Tice H."/>
            <person name="Cheng J.F."/>
            <person name="Han C."/>
            <person name="Detter J.C."/>
            <person name="Bruce D."/>
            <person name="Goodwin L."/>
            <person name="Chain P."/>
            <person name="Pitluck S."/>
            <person name="Goker M."/>
            <person name="Ovchinikova G."/>
            <person name="Pati A."/>
            <person name="Ivanova N."/>
            <person name="Mavromatis K."/>
            <person name="Chen A."/>
            <person name="Palaniappan K."/>
            <person name="Land M."/>
            <person name="Hauser L."/>
            <person name="Chang Y.J."/>
            <person name="Jeffries C.D."/>
            <person name="Bristow J."/>
            <person name="Eisen J.A."/>
            <person name="Markowitz V."/>
            <person name="Hugenholtz P."/>
            <person name="Kyrpides N.C."/>
            <person name="Klenk H.P."/>
        </authorList>
    </citation>
    <scope>NUCLEOTIDE SEQUENCE [LARGE SCALE GENOMIC DNA]</scope>
    <source>
        <strain evidence="3">DSM 44728 / CIP 108903 / NRRL B-16338 / NBRC 102104 / LLR-40K-21</strain>
    </source>
</reference>
<evidence type="ECO:0000313" key="3">
    <source>
        <dbReference type="Proteomes" id="UP000000844"/>
    </source>
</evidence>
<keyword evidence="2" id="KW-0808">Transferase</keyword>
<dbReference type="STRING" id="446470.Snas_6428"/>
<dbReference type="OrthoDB" id="5242876at2"/>
<dbReference type="RefSeq" id="WP_013021615.1">
    <property type="nucleotide sequence ID" value="NC_013947.1"/>
</dbReference>
<gene>
    <name evidence="2" type="ordered locus">Snas_6428</name>
</gene>
<dbReference type="eggNOG" id="COG3153">
    <property type="taxonomic scope" value="Bacteria"/>
</dbReference>